<gene>
    <name evidence="3" type="ORF">SAMN05421874_12937</name>
</gene>
<dbReference type="SUPFAM" id="SSF55729">
    <property type="entry name" value="Acyl-CoA N-acyltransferases (Nat)"/>
    <property type="match status" value="1"/>
</dbReference>
<feature type="domain" description="BioF2-like acetyltransferase" evidence="2">
    <location>
        <begin position="152"/>
        <end position="292"/>
    </location>
</feature>
<dbReference type="RefSeq" id="WP_090772302.1">
    <property type="nucleotide sequence ID" value="NZ_FNFB01000029.1"/>
</dbReference>
<dbReference type="Gene3D" id="3.40.630.30">
    <property type="match status" value="1"/>
</dbReference>
<organism evidence="3 4">
    <name type="scientific">Nonomuraea maritima</name>
    <dbReference type="NCBI Taxonomy" id="683260"/>
    <lineage>
        <taxon>Bacteria</taxon>
        <taxon>Bacillati</taxon>
        <taxon>Actinomycetota</taxon>
        <taxon>Actinomycetes</taxon>
        <taxon>Streptosporangiales</taxon>
        <taxon>Streptosporangiaceae</taxon>
        <taxon>Nonomuraea</taxon>
    </lineage>
</organism>
<dbReference type="Proteomes" id="UP000198683">
    <property type="component" value="Unassembled WGS sequence"/>
</dbReference>
<evidence type="ECO:0000259" key="2">
    <source>
        <dbReference type="Pfam" id="PF13480"/>
    </source>
</evidence>
<dbReference type="EMBL" id="FNFB01000029">
    <property type="protein sequence ID" value="SDL79203.1"/>
    <property type="molecule type" value="Genomic_DNA"/>
</dbReference>
<evidence type="ECO:0000313" key="4">
    <source>
        <dbReference type="Proteomes" id="UP000198683"/>
    </source>
</evidence>
<proteinExistence type="predicted"/>
<reference evidence="3 4" key="1">
    <citation type="submission" date="2016-10" db="EMBL/GenBank/DDBJ databases">
        <authorList>
            <person name="de Groot N.N."/>
        </authorList>
    </citation>
    <scope>NUCLEOTIDE SEQUENCE [LARGE SCALE GENOMIC DNA]</scope>
    <source>
        <strain evidence="3 4">CGMCC 4.5681</strain>
    </source>
</reference>
<evidence type="ECO:0000256" key="1">
    <source>
        <dbReference type="SAM" id="Coils"/>
    </source>
</evidence>
<dbReference type="GO" id="GO:0016740">
    <property type="term" value="F:transferase activity"/>
    <property type="evidence" value="ECO:0007669"/>
    <property type="project" value="UniProtKB-KW"/>
</dbReference>
<dbReference type="OrthoDB" id="4700839at2"/>
<keyword evidence="3" id="KW-0808">Transferase</keyword>
<protein>
    <submittedName>
        <fullName evidence="3">Acetyltransferase involved in cellulose biosynthesis, CelD/BcsL family</fullName>
    </submittedName>
</protein>
<accession>A0A1G9MYI4</accession>
<dbReference type="STRING" id="683260.SAMN05421874_12937"/>
<dbReference type="InterPro" id="IPR038740">
    <property type="entry name" value="BioF2-like_GNAT_dom"/>
</dbReference>
<sequence>MRIVSFDDLTPGELAAWDRLRAANPALDSPYFHPGFAAAVHASGRGIEVAVHGDGEVLALLPFQRDGAVARPAGWPAADFQAPIRAPGTGFPAVEFLRAARVRGLTFDHLLEQPDFDRWVRRRRPSPYLEVTGGLDGYLGRASRTAKENLSQARRRARRAERELGEVVLTADALDHALLDQVIELKRAQYAATGARDYFADSRRADMLHKLLAARDPEFAGVLSAVHAGPHLLAAHFGLRSGGVLHWWFPVYDPAHARRSPGWILLRELIAAAPRTGVTRIDLGRGEDEYKRRAMTGQIMVCEGEVTTSPVRQARNALVSTTRTIARTILGRGR</sequence>
<dbReference type="InterPro" id="IPR016181">
    <property type="entry name" value="Acyl_CoA_acyltransferase"/>
</dbReference>
<keyword evidence="4" id="KW-1185">Reference proteome</keyword>
<feature type="coiled-coil region" evidence="1">
    <location>
        <begin position="143"/>
        <end position="170"/>
    </location>
</feature>
<dbReference type="AlphaFoldDB" id="A0A1G9MYI4"/>
<evidence type="ECO:0000313" key="3">
    <source>
        <dbReference type="EMBL" id="SDL79203.1"/>
    </source>
</evidence>
<keyword evidence="1" id="KW-0175">Coiled coil</keyword>
<name>A0A1G9MYI4_9ACTN</name>
<dbReference type="Pfam" id="PF13480">
    <property type="entry name" value="Acetyltransf_6"/>
    <property type="match status" value="1"/>
</dbReference>